<dbReference type="InterPro" id="IPR051784">
    <property type="entry name" value="Nod_factor_ABC_transporter"/>
</dbReference>
<dbReference type="AlphaFoldDB" id="A0A2S6IVS6"/>
<keyword evidence="2 6" id="KW-0812">Transmembrane</keyword>
<evidence type="ECO:0000256" key="6">
    <source>
        <dbReference type="RuleBase" id="RU361157"/>
    </source>
</evidence>
<keyword evidence="6" id="KW-1003">Cell membrane</keyword>
<accession>A0A2S6IVS6</accession>
<dbReference type="InterPro" id="IPR013525">
    <property type="entry name" value="ABC2_TM"/>
</dbReference>
<reference evidence="8 9" key="1">
    <citation type="submission" date="2018-02" db="EMBL/GenBank/DDBJ databases">
        <title>Genomic Encyclopedia of Archaeal and Bacterial Type Strains, Phase II (KMG-II): from individual species to whole genera.</title>
        <authorList>
            <person name="Goeker M."/>
        </authorList>
    </citation>
    <scope>NUCLEOTIDE SEQUENCE [LARGE SCALE GENOMIC DNA]</scope>
    <source>
        <strain evidence="8 9">DSM 22857</strain>
    </source>
</reference>
<dbReference type="Pfam" id="PF01061">
    <property type="entry name" value="ABC2_membrane"/>
    <property type="match status" value="1"/>
</dbReference>
<evidence type="ECO:0000313" key="9">
    <source>
        <dbReference type="Proteomes" id="UP000239485"/>
    </source>
</evidence>
<keyword evidence="5" id="KW-0046">Antibiotic resistance</keyword>
<evidence type="ECO:0000256" key="3">
    <source>
        <dbReference type="ARBA" id="ARBA00022989"/>
    </source>
</evidence>
<evidence type="ECO:0000256" key="1">
    <source>
        <dbReference type="ARBA" id="ARBA00004141"/>
    </source>
</evidence>
<evidence type="ECO:0000256" key="5">
    <source>
        <dbReference type="ARBA" id="ARBA00023251"/>
    </source>
</evidence>
<keyword evidence="3 6" id="KW-1133">Transmembrane helix</keyword>
<proteinExistence type="inferred from homology"/>
<comment type="similarity">
    <text evidence="6">Belongs to the ABC-2 integral membrane protein family.</text>
</comment>
<dbReference type="PIRSF" id="PIRSF006648">
    <property type="entry name" value="DrrB"/>
    <property type="match status" value="1"/>
</dbReference>
<feature type="transmembrane region" description="Helical" evidence="6">
    <location>
        <begin position="41"/>
        <end position="68"/>
    </location>
</feature>
<organism evidence="8 9">
    <name type="scientific">Kineococcus xinjiangensis</name>
    <dbReference type="NCBI Taxonomy" id="512762"/>
    <lineage>
        <taxon>Bacteria</taxon>
        <taxon>Bacillati</taxon>
        <taxon>Actinomycetota</taxon>
        <taxon>Actinomycetes</taxon>
        <taxon>Kineosporiales</taxon>
        <taxon>Kineosporiaceae</taxon>
        <taxon>Kineococcus</taxon>
    </lineage>
</organism>
<dbReference type="GO" id="GO:0043190">
    <property type="term" value="C:ATP-binding cassette (ABC) transporter complex"/>
    <property type="evidence" value="ECO:0007669"/>
    <property type="project" value="InterPro"/>
</dbReference>
<feature type="transmembrane region" description="Helical" evidence="6">
    <location>
        <begin position="244"/>
        <end position="267"/>
    </location>
</feature>
<dbReference type="PANTHER" id="PTHR43229:SF2">
    <property type="entry name" value="NODULATION PROTEIN J"/>
    <property type="match status" value="1"/>
</dbReference>
<dbReference type="GO" id="GO:0046677">
    <property type="term" value="P:response to antibiotic"/>
    <property type="evidence" value="ECO:0007669"/>
    <property type="project" value="UniProtKB-KW"/>
</dbReference>
<feature type="transmembrane region" description="Helical" evidence="6">
    <location>
        <begin position="128"/>
        <end position="154"/>
    </location>
</feature>
<sequence>MSVQAPPGGALRAVARSVPFPLGAGLAWRLLERNARSARRYWIVIASGFFEPVFYLLSLGVGLGALVGPIEVEPGRSVPYAMFVAPALLAASAMNGAVFDSTISVFFKLKYTRLYESVLSTPLRPWDVAVAEIGWALLRGAVYAGAFLLVLVAAGFVASWWALLALPAAVLIGFGFAAVGMAASTYMRTWTDFEFVQLAVLPMFLFSATFYPLSTYPPAVQWLVQATPLFHAVQLERSLLLGDVGWGLLGHAAVFAVMAAAGLVVAARRLDRLLLS</sequence>
<evidence type="ECO:0000259" key="7">
    <source>
        <dbReference type="PROSITE" id="PS51012"/>
    </source>
</evidence>
<dbReference type="PROSITE" id="PS51012">
    <property type="entry name" value="ABC_TM2"/>
    <property type="match status" value="1"/>
</dbReference>
<dbReference type="PANTHER" id="PTHR43229">
    <property type="entry name" value="NODULATION PROTEIN J"/>
    <property type="match status" value="1"/>
</dbReference>
<keyword evidence="4 6" id="KW-0472">Membrane</keyword>
<dbReference type="InterPro" id="IPR047817">
    <property type="entry name" value="ABC2_TM_bact-type"/>
</dbReference>
<feature type="transmembrane region" description="Helical" evidence="6">
    <location>
        <begin position="160"/>
        <end position="183"/>
    </location>
</feature>
<feature type="domain" description="ABC transmembrane type-2" evidence="7">
    <location>
        <begin position="43"/>
        <end position="273"/>
    </location>
</feature>
<dbReference type="PRINTS" id="PR00164">
    <property type="entry name" value="ABC2TRNSPORT"/>
</dbReference>
<dbReference type="GO" id="GO:0140359">
    <property type="term" value="F:ABC-type transporter activity"/>
    <property type="evidence" value="ECO:0007669"/>
    <property type="project" value="InterPro"/>
</dbReference>
<dbReference type="EMBL" id="PTJD01000001">
    <property type="protein sequence ID" value="PPK98467.1"/>
    <property type="molecule type" value="Genomic_DNA"/>
</dbReference>
<dbReference type="RefSeq" id="WP_211290740.1">
    <property type="nucleotide sequence ID" value="NZ_PTJD01000001.1"/>
</dbReference>
<evidence type="ECO:0000256" key="2">
    <source>
        <dbReference type="ARBA" id="ARBA00022692"/>
    </source>
</evidence>
<keyword evidence="9" id="KW-1185">Reference proteome</keyword>
<protein>
    <recommendedName>
        <fullName evidence="6">Transport permease protein</fullName>
    </recommendedName>
</protein>
<comment type="subcellular location">
    <subcellularLocation>
        <location evidence="6">Cell membrane</location>
        <topology evidence="6">Multi-pass membrane protein</topology>
    </subcellularLocation>
    <subcellularLocation>
        <location evidence="1">Membrane</location>
        <topology evidence="1">Multi-pass membrane protein</topology>
    </subcellularLocation>
</comment>
<dbReference type="Proteomes" id="UP000239485">
    <property type="component" value="Unassembled WGS sequence"/>
</dbReference>
<feature type="transmembrane region" description="Helical" evidence="6">
    <location>
        <begin position="195"/>
        <end position="213"/>
    </location>
</feature>
<name>A0A2S6IVS6_9ACTN</name>
<dbReference type="InterPro" id="IPR000412">
    <property type="entry name" value="ABC_2_transport"/>
</dbReference>
<comment type="caution">
    <text evidence="8">The sequence shown here is derived from an EMBL/GenBank/DDBJ whole genome shotgun (WGS) entry which is preliminary data.</text>
</comment>
<gene>
    <name evidence="8" type="ORF">CLV92_101162</name>
</gene>
<keyword evidence="6" id="KW-0813">Transport</keyword>
<evidence type="ECO:0000313" key="8">
    <source>
        <dbReference type="EMBL" id="PPK98467.1"/>
    </source>
</evidence>
<evidence type="ECO:0000256" key="4">
    <source>
        <dbReference type="ARBA" id="ARBA00023136"/>
    </source>
</evidence>
<feature type="transmembrane region" description="Helical" evidence="6">
    <location>
        <begin position="80"/>
        <end position="107"/>
    </location>
</feature>